<dbReference type="RefSeq" id="WP_193493604.1">
    <property type="nucleotide sequence ID" value="NZ_CP063206.1"/>
</dbReference>
<keyword evidence="1" id="KW-0812">Transmembrane</keyword>
<reference evidence="2" key="1">
    <citation type="journal article" date="2021" name="Front. Microbiol.">
        <title>Cellular and Genomic Properties of Haloferax gibbonsii LR2-5, the Host of Euryarchaeal Virus HFTV1.</title>
        <authorList>
            <person name="Tittes C."/>
            <person name="Schwarzer S."/>
            <person name="Pfeiffer F."/>
            <person name="Dyall-Smith M."/>
            <person name="Rodriguez-Franco M."/>
            <person name="Oksanen H.M."/>
            <person name="Quax T.E.F."/>
        </authorList>
    </citation>
    <scope>NUCLEOTIDE SEQUENCE</scope>
    <source>
        <strain evidence="2">LR2-5</strain>
    </source>
</reference>
<protein>
    <submittedName>
        <fullName evidence="2">Uncharacterized protein</fullName>
    </submittedName>
</protein>
<keyword evidence="1" id="KW-0472">Membrane</keyword>
<feature type="transmembrane region" description="Helical" evidence="1">
    <location>
        <begin position="58"/>
        <end position="80"/>
    </location>
</feature>
<keyword evidence="2" id="KW-0614">Plasmid</keyword>
<organism evidence="2 3">
    <name type="scientific">Haloferax gibbonsii</name>
    <dbReference type="NCBI Taxonomy" id="35746"/>
    <lineage>
        <taxon>Archaea</taxon>
        <taxon>Methanobacteriati</taxon>
        <taxon>Methanobacteriota</taxon>
        <taxon>Stenosarchaea group</taxon>
        <taxon>Halobacteria</taxon>
        <taxon>Halobacteriales</taxon>
        <taxon>Haloferacaceae</taxon>
        <taxon>Haloferax</taxon>
    </lineage>
</organism>
<feature type="transmembrane region" description="Helical" evidence="1">
    <location>
        <begin position="165"/>
        <end position="183"/>
    </location>
</feature>
<geneLocation type="plasmid" evidence="2 3">
    <name>pHGLR1</name>
</geneLocation>
<name>A0A871BKD7_HALGI</name>
<dbReference type="EMBL" id="CP063206">
    <property type="protein sequence ID" value="QOS13597.1"/>
    <property type="molecule type" value="Genomic_DNA"/>
</dbReference>
<accession>A0A871BKD7</accession>
<gene>
    <name evidence="2" type="ORF">HfgLR_21925</name>
</gene>
<evidence type="ECO:0000313" key="3">
    <source>
        <dbReference type="Proteomes" id="UP000663064"/>
    </source>
</evidence>
<dbReference type="AlphaFoldDB" id="A0A871BKD7"/>
<dbReference type="GeneID" id="59461122"/>
<feature type="transmembrane region" description="Helical" evidence="1">
    <location>
        <begin position="140"/>
        <end position="159"/>
    </location>
</feature>
<feature type="transmembrane region" description="Helical" evidence="1">
    <location>
        <begin position="229"/>
        <end position="253"/>
    </location>
</feature>
<keyword evidence="1" id="KW-1133">Transmembrane helix</keyword>
<dbReference type="Proteomes" id="UP000663064">
    <property type="component" value="Plasmid pHGLR1"/>
</dbReference>
<sequence length="257" mass="28811">MSERDLEKIGDKELYKTASRGIKHTNLELLFPVVVMFVYSIPAFLIAASGASTILPDWLIPKGGTVIVLTSVALSGYGIWGKKGLLPKSGKWAPNAGQRPLLDLSKVKFTEEQNLELLRLEYQELCEEARYRDKLLLRTGYFALAVIGLLGAIFTSVPASIQPAIAMLASLIMMAFATAINSYKDSRDANWDRIGRLEGAVPEFRGILTTFHTMRNMDRRMLNQLSLSSYLYSITVFITIVTFFVYLATIWGWRMVV</sequence>
<feature type="transmembrane region" description="Helical" evidence="1">
    <location>
        <begin position="29"/>
        <end position="52"/>
    </location>
</feature>
<evidence type="ECO:0000313" key="2">
    <source>
        <dbReference type="EMBL" id="QOS13597.1"/>
    </source>
</evidence>
<evidence type="ECO:0000256" key="1">
    <source>
        <dbReference type="SAM" id="Phobius"/>
    </source>
</evidence>
<proteinExistence type="predicted"/>